<proteinExistence type="predicted"/>
<sequence length="107" mass="12528">MFRTLKYCPAWPVKGFTSLTAVREWMLAFEHGYNEQHLHSGINFVTPADRHRGDDAERLAQRQQVYEAAKRQHPRRWSGNTRNWEVTGAVSLNPCKLEEMERKKMAA</sequence>
<reference evidence="1 2" key="1">
    <citation type="submission" date="2021-03" db="EMBL/GenBank/DDBJ databases">
        <title>Oceanisphaera sp. nov., isolated from the intestine.</title>
        <authorList>
            <person name="Zhao L.-H."/>
            <person name="Shi L.-F."/>
        </authorList>
    </citation>
    <scope>NUCLEOTIDE SEQUENCE [LARGE SCALE GENOMIC DNA]</scope>
    <source>
        <strain evidence="1 2">DM8</strain>
    </source>
</reference>
<name>A0ABS3NIN4_9GAMM</name>
<keyword evidence="2" id="KW-1185">Reference proteome</keyword>
<dbReference type="InterPro" id="IPR012337">
    <property type="entry name" value="RNaseH-like_sf"/>
</dbReference>
<evidence type="ECO:0000313" key="1">
    <source>
        <dbReference type="EMBL" id="MBO1520187.1"/>
    </source>
</evidence>
<evidence type="ECO:0000313" key="2">
    <source>
        <dbReference type="Proteomes" id="UP000664882"/>
    </source>
</evidence>
<dbReference type="EMBL" id="JAGDFX010000013">
    <property type="protein sequence ID" value="MBO1520187.1"/>
    <property type="molecule type" value="Genomic_DNA"/>
</dbReference>
<dbReference type="SUPFAM" id="SSF53098">
    <property type="entry name" value="Ribonuclease H-like"/>
    <property type="match status" value="1"/>
</dbReference>
<protein>
    <recommendedName>
        <fullName evidence="3">Integrase catalytic domain-containing protein</fullName>
    </recommendedName>
</protein>
<evidence type="ECO:0008006" key="3">
    <source>
        <dbReference type="Google" id="ProtNLM"/>
    </source>
</evidence>
<gene>
    <name evidence="1" type="ORF">J3U76_11225</name>
</gene>
<dbReference type="Proteomes" id="UP000664882">
    <property type="component" value="Unassembled WGS sequence"/>
</dbReference>
<accession>A0ABS3NIN4</accession>
<comment type="caution">
    <text evidence="1">The sequence shown here is derived from an EMBL/GenBank/DDBJ whole genome shotgun (WGS) entry which is preliminary data.</text>
</comment>
<organism evidence="1 2">
    <name type="scientific">Oceanisphaera pacifica</name>
    <dbReference type="NCBI Taxonomy" id="2818389"/>
    <lineage>
        <taxon>Bacteria</taxon>
        <taxon>Pseudomonadati</taxon>
        <taxon>Pseudomonadota</taxon>
        <taxon>Gammaproteobacteria</taxon>
        <taxon>Aeromonadales</taxon>
        <taxon>Aeromonadaceae</taxon>
        <taxon>Oceanisphaera</taxon>
    </lineage>
</organism>